<evidence type="ECO:0000313" key="3">
    <source>
        <dbReference type="Proteomes" id="UP001065322"/>
    </source>
</evidence>
<name>A0ABY6A618_9GAMM</name>
<keyword evidence="3" id="KW-1185">Reference proteome</keyword>
<gene>
    <name evidence="2" type="ORF">HUF19_02150</name>
</gene>
<dbReference type="InterPro" id="IPR016181">
    <property type="entry name" value="Acyl_CoA_acyltransferase"/>
</dbReference>
<proteinExistence type="predicted"/>
<reference evidence="3" key="1">
    <citation type="submission" date="2020-06" db="EMBL/GenBank/DDBJ databases">
        <title>Thalassolituus marinus alknpb1M-1, a hydrocarbon-degrading bacterium isolated from the deep-sea overlying water using an in-situ strategy from the South China Sea basin.</title>
        <authorList>
            <person name="Dong C."/>
            <person name="Chen Y."/>
            <person name="Shao Z."/>
        </authorList>
    </citation>
    <scope>NUCLEOTIDE SEQUENCE [LARGE SCALE GENOMIC DNA]</scope>
    <source>
        <strain evidence="3">alknpb1M-1</strain>
    </source>
</reference>
<evidence type="ECO:0000259" key="1">
    <source>
        <dbReference type="Pfam" id="PF13302"/>
    </source>
</evidence>
<dbReference type="Gene3D" id="3.40.630.30">
    <property type="match status" value="1"/>
</dbReference>
<dbReference type="Proteomes" id="UP001065322">
    <property type="component" value="Chromosome"/>
</dbReference>
<evidence type="ECO:0000313" key="2">
    <source>
        <dbReference type="EMBL" id="UXD86323.1"/>
    </source>
</evidence>
<dbReference type="Pfam" id="PF13302">
    <property type="entry name" value="Acetyltransf_3"/>
    <property type="match status" value="1"/>
</dbReference>
<dbReference type="RefSeq" id="WP_260998290.1">
    <property type="nucleotide sequence ID" value="NZ_CP054475.1"/>
</dbReference>
<accession>A0ABY6A618</accession>
<sequence>MNWNFSAGNFSLRLPVSDQDGDALYALLKEQSRVDHIPRTAMTVDAQALDELRRMAMRFETREAAFWLVEGLYDKQLIARIGIQKINWMLSCAQLQWELSDAADLPALQEVMPPLLNFCFSELGLHRIEMRLRAGSEHHETLLQQLGFHYEGCLPAQVEYNDSSVDMALYSRLSSDS</sequence>
<protein>
    <submittedName>
        <fullName evidence="2">GNAT family N-acetyltransferase</fullName>
    </submittedName>
</protein>
<dbReference type="InterPro" id="IPR000182">
    <property type="entry name" value="GNAT_dom"/>
</dbReference>
<feature type="domain" description="N-acetyltransferase" evidence="1">
    <location>
        <begin position="15"/>
        <end position="149"/>
    </location>
</feature>
<dbReference type="PANTHER" id="PTHR43441">
    <property type="entry name" value="RIBOSOMAL-PROTEIN-SERINE ACETYLTRANSFERASE"/>
    <property type="match status" value="1"/>
</dbReference>
<dbReference type="SUPFAM" id="SSF55729">
    <property type="entry name" value="Acyl-CoA N-acyltransferases (Nat)"/>
    <property type="match status" value="1"/>
</dbReference>
<dbReference type="EMBL" id="CP054475">
    <property type="protein sequence ID" value="UXD86323.1"/>
    <property type="molecule type" value="Genomic_DNA"/>
</dbReference>
<dbReference type="PANTHER" id="PTHR43441:SF2">
    <property type="entry name" value="FAMILY ACETYLTRANSFERASE, PUTATIVE (AFU_ORTHOLOGUE AFUA_7G00850)-RELATED"/>
    <property type="match status" value="1"/>
</dbReference>
<organism evidence="2 3">
    <name type="scientific">Thalassolituus hydrocarboniclasticus</name>
    <dbReference type="NCBI Taxonomy" id="2742796"/>
    <lineage>
        <taxon>Bacteria</taxon>
        <taxon>Pseudomonadati</taxon>
        <taxon>Pseudomonadota</taxon>
        <taxon>Gammaproteobacteria</taxon>
        <taxon>Oceanospirillales</taxon>
        <taxon>Oceanospirillaceae</taxon>
        <taxon>Thalassolituus</taxon>
    </lineage>
</organism>
<dbReference type="InterPro" id="IPR051908">
    <property type="entry name" value="Ribosomal_N-acetyltransferase"/>
</dbReference>